<gene>
    <name evidence="1" type="ORF">CORMATOL_02733</name>
</gene>
<dbReference type="EMBL" id="ACEB01000046">
    <property type="protein sequence ID" value="EEG25805.1"/>
    <property type="molecule type" value="Genomic_DNA"/>
</dbReference>
<sequence>MYVTVFGPQLTQRGAATLPIACLRYGGRWLAAVSGRLAWLPCRPRQASANTK</sequence>
<evidence type="ECO:0000313" key="1">
    <source>
        <dbReference type="EMBL" id="EEG25805.1"/>
    </source>
</evidence>
<accession>C0E6U5</accession>
<proteinExistence type="predicted"/>
<protein>
    <submittedName>
        <fullName evidence="1">Uncharacterized protein</fullName>
    </submittedName>
</protein>
<dbReference type="Proteomes" id="UP000006247">
    <property type="component" value="Unassembled WGS sequence"/>
</dbReference>
<evidence type="ECO:0000313" key="2">
    <source>
        <dbReference type="Proteomes" id="UP000006247"/>
    </source>
</evidence>
<organism evidence="1 2">
    <name type="scientific">Corynebacterium matruchotii ATCC 33806</name>
    <dbReference type="NCBI Taxonomy" id="566549"/>
    <lineage>
        <taxon>Bacteria</taxon>
        <taxon>Bacillati</taxon>
        <taxon>Actinomycetota</taxon>
        <taxon>Actinomycetes</taxon>
        <taxon>Mycobacteriales</taxon>
        <taxon>Corynebacteriaceae</taxon>
        <taxon>Corynebacterium</taxon>
    </lineage>
</organism>
<dbReference type="HOGENOM" id="CLU_3078890_0_0_11"/>
<name>C0E6U5_9CORY</name>
<reference evidence="1 2" key="1">
    <citation type="submission" date="2009-01" db="EMBL/GenBank/DDBJ databases">
        <authorList>
            <person name="Fulton L."/>
            <person name="Clifton S."/>
            <person name="Chinwalla A.T."/>
            <person name="Mitreva M."/>
            <person name="Sodergren E."/>
            <person name="Weinstock G."/>
            <person name="Clifton S."/>
            <person name="Dooling D.J."/>
            <person name="Fulton B."/>
            <person name="Minx P."/>
            <person name="Pepin K.H."/>
            <person name="Johnson M."/>
            <person name="Bhonagiri V."/>
            <person name="Nash W.E."/>
            <person name="Mardis E.R."/>
            <person name="Wilson R.K."/>
        </authorList>
    </citation>
    <scope>NUCLEOTIDE SEQUENCE [LARGE SCALE GENOMIC DNA]</scope>
    <source>
        <strain evidence="1 2">ATCC 33806</strain>
    </source>
</reference>
<comment type="caution">
    <text evidence="1">The sequence shown here is derived from an EMBL/GenBank/DDBJ whole genome shotgun (WGS) entry which is preliminary data.</text>
</comment>
<dbReference type="AlphaFoldDB" id="C0E6U5"/>
<dbReference type="RefSeq" id="WP_005523100.1">
    <property type="nucleotide sequence ID" value="NZ_EQ973332.1"/>
</dbReference>